<dbReference type="AlphaFoldDB" id="A0AAX6FC28"/>
<dbReference type="EMBL" id="JANAVB010030220">
    <property type="protein sequence ID" value="KAJ6813799.1"/>
    <property type="molecule type" value="Genomic_DNA"/>
</dbReference>
<reference evidence="1" key="1">
    <citation type="journal article" date="2023" name="GigaByte">
        <title>Genome assembly of the bearded iris, Iris pallida Lam.</title>
        <authorList>
            <person name="Bruccoleri R.E."/>
            <person name="Oakeley E.J."/>
            <person name="Faust A.M.E."/>
            <person name="Altorfer M."/>
            <person name="Dessus-Babus S."/>
            <person name="Burckhardt D."/>
            <person name="Oertli M."/>
            <person name="Naumann U."/>
            <person name="Petersen F."/>
            <person name="Wong J."/>
        </authorList>
    </citation>
    <scope>NUCLEOTIDE SEQUENCE</scope>
    <source>
        <strain evidence="1">GSM-AAB239-AS_SAM_17_03QT</strain>
    </source>
</reference>
<dbReference type="Proteomes" id="UP001140949">
    <property type="component" value="Unassembled WGS sequence"/>
</dbReference>
<keyword evidence="2" id="KW-1185">Reference proteome</keyword>
<organism evidence="1 2">
    <name type="scientific">Iris pallida</name>
    <name type="common">Sweet iris</name>
    <dbReference type="NCBI Taxonomy" id="29817"/>
    <lineage>
        <taxon>Eukaryota</taxon>
        <taxon>Viridiplantae</taxon>
        <taxon>Streptophyta</taxon>
        <taxon>Embryophyta</taxon>
        <taxon>Tracheophyta</taxon>
        <taxon>Spermatophyta</taxon>
        <taxon>Magnoliopsida</taxon>
        <taxon>Liliopsida</taxon>
        <taxon>Asparagales</taxon>
        <taxon>Iridaceae</taxon>
        <taxon>Iridoideae</taxon>
        <taxon>Irideae</taxon>
        <taxon>Iris</taxon>
    </lineage>
</organism>
<accession>A0AAX6FC28</accession>
<sequence>MRKEARTRRLPEFDGEVAIDDEDLAVAWGLQGVYARVEVTVASRTRVDGELYNGEPPVQVRSRRWIRIFGDL</sequence>
<comment type="caution">
    <text evidence="1">The sequence shown here is derived from an EMBL/GenBank/DDBJ whole genome shotgun (WGS) entry which is preliminary data.</text>
</comment>
<name>A0AAX6FC28_IRIPA</name>
<proteinExistence type="predicted"/>
<gene>
    <name evidence="1" type="ORF">M6B38_143255</name>
</gene>
<evidence type="ECO:0000313" key="1">
    <source>
        <dbReference type="EMBL" id="KAJ6813799.1"/>
    </source>
</evidence>
<reference evidence="1" key="2">
    <citation type="submission" date="2023-04" db="EMBL/GenBank/DDBJ databases">
        <authorList>
            <person name="Bruccoleri R.E."/>
            <person name="Oakeley E.J."/>
            <person name="Faust A.-M."/>
            <person name="Dessus-Babus S."/>
            <person name="Altorfer M."/>
            <person name="Burckhardt D."/>
            <person name="Oertli M."/>
            <person name="Naumann U."/>
            <person name="Petersen F."/>
            <person name="Wong J."/>
        </authorList>
    </citation>
    <scope>NUCLEOTIDE SEQUENCE</scope>
    <source>
        <strain evidence="1">GSM-AAB239-AS_SAM_17_03QT</strain>
        <tissue evidence="1">Leaf</tissue>
    </source>
</reference>
<protein>
    <submittedName>
        <fullName evidence="1">Uncharacterized protein</fullName>
    </submittedName>
</protein>
<evidence type="ECO:0000313" key="2">
    <source>
        <dbReference type="Proteomes" id="UP001140949"/>
    </source>
</evidence>